<evidence type="ECO:0008006" key="4">
    <source>
        <dbReference type="Google" id="ProtNLM"/>
    </source>
</evidence>
<name>A0A3Q9BKZ9_9LACT</name>
<organism evidence="2 3">
    <name type="scientific">Jeotgalibaca ciconiae</name>
    <dbReference type="NCBI Taxonomy" id="2496265"/>
    <lineage>
        <taxon>Bacteria</taxon>
        <taxon>Bacillati</taxon>
        <taxon>Bacillota</taxon>
        <taxon>Bacilli</taxon>
        <taxon>Lactobacillales</taxon>
        <taxon>Carnobacteriaceae</taxon>
        <taxon>Jeotgalibaca</taxon>
    </lineage>
</organism>
<feature type="transmembrane region" description="Helical" evidence="1">
    <location>
        <begin position="371"/>
        <end position="392"/>
    </location>
</feature>
<dbReference type="AlphaFoldDB" id="A0A3Q9BKZ9"/>
<keyword evidence="1" id="KW-0812">Transmembrane</keyword>
<gene>
    <name evidence="2" type="ORF">EJN90_06610</name>
</gene>
<protein>
    <recommendedName>
        <fullName evidence="4">ABC transporter permease</fullName>
    </recommendedName>
</protein>
<keyword evidence="1" id="KW-1133">Transmembrane helix</keyword>
<feature type="transmembrane region" description="Helical" evidence="1">
    <location>
        <begin position="301"/>
        <end position="322"/>
    </location>
</feature>
<evidence type="ECO:0000313" key="3">
    <source>
        <dbReference type="Proteomes" id="UP000273326"/>
    </source>
</evidence>
<feature type="transmembrane region" description="Helical" evidence="1">
    <location>
        <begin position="179"/>
        <end position="200"/>
    </location>
</feature>
<feature type="transmembrane region" description="Helical" evidence="1">
    <location>
        <begin position="221"/>
        <end position="249"/>
    </location>
</feature>
<dbReference type="KEGG" id="jeh:EJN90_06610"/>
<sequence length="400" mass="45815">MTLSLFKETWLHLMRNSKNRLTIALVFIGIIFYSGFFLTKQNGYDTIDLDQLKMSVQSNKGIMETAAEKGNFNVNLFTGKSAYADGKYKYENSRALLAAIENGDVGRYIELTNVYVPDFHFEEKNDYYNKHSLYPGKDREYDSVNNHNRIGSYDPDILSFHVLQEKTSWQQIQLFLHNWGPTILIVLTLFIAADVFVLGVRKRTQQIGVPIGWGRYLFTQSLAILSFVLIFFAAAALLFFIVNGLLYGFGSLSWQVPLFNYSEDYMMNPDVYSLMSIGSFLLKTIPFLLLLLYLFIRLSALLSLLFRQEVVVFVAGLFVLLFEKLYFSRTTRDIFGIDISHFPQTYFDFGKVISGEKNFMLNTPTITVNQGLFVIAATLIGVEVLLAIATYIRTRQKFIG</sequence>
<keyword evidence="3" id="KW-1185">Reference proteome</keyword>
<proteinExistence type="predicted"/>
<feature type="transmembrane region" description="Helical" evidence="1">
    <location>
        <begin position="21"/>
        <end position="39"/>
    </location>
</feature>
<dbReference type="Proteomes" id="UP000273326">
    <property type="component" value="Chromosome"/>
</dbReference>
<keyword evidence="1" id="KW-0472">Membrane</keyword>
<reference evidence="3" key="1">
    <citation type="submission" date="2018-12" db="EMBL/GenBank/DDBJ databases">
        <title>Complete genome sequencing of Jeotgalibaca sp. H21T32.</title>
        <authorList>
            <person name="Bae J.-W."/>
            <person name="Lee S.-Y."/>
        </authorList>
    </citation>
    <scope>NUCLEOTIDE SEQUENCE [LARGE SCALE GENOMIC DNA]</scope>
    <source>
        <strain evidence="3">H21T32</strain>
    </source>
</reference>
<evidence type="ECO:0000313" key="2">
    <source>
        <dbReference type="EMBL" id="AZP04340.1"/>
    </source>
</evidence>
<accession>A0A3Q9BKZ9</accession>
<evidence type="ECO:0000256" key="1">
    <source>
        <dbReference type="SAM" id="Phobius"/>
    </source>
</evidence>
<dbReference type="EMBL" id="CP034465">
    <property type="protein sequence ID" value="AZP04340.1"/>
    <property type="molecule type" value="Genomic_DNA"/>
</dbReference>
<dbReference type="RefSeq" id="WP_126109657.1">
    <property type="nucleotide sequence ID" value="NZ_CP034465.1"/>
</dbReference>
<dbReference type="OrthoDB" id="2320684at2"/>
<feature type="transmembrane region" description="Helical" evidence="1">
    <location>
        <begin position="271"/>
        <end position="294"/>
    </location>
</feature>